<dbReference type="GO" id="GO:0006085">
    <property type="term" value="P:acetyl-CoA biosynthetic process"/>
    <property type="evidence" value="ECO:0007669"/>
    <property type="project" value="TreeGrafter"/>
</dbReference>
<evidence type="ECO:0000259" key="7">
    <source>
        <dbReference type="Pfam" id="PF00501"/>
    </source>
</evidence>
<keyword evidence="4" id="KW-0547">Nucleotide-binding</keyword>
<dbReference type="SUPFAM" id="SSF56801">
    <property type="entry name" value="Acetyl-CoA synthetase-like"/>
    <property type="match status" value="1"/>
</dbReference>
<keyword evidence="5" id="KW-0067">ATP-binding</keyword>
<evidence type="ECO:0000313" key="12">
    <source>
        <dbReference type="Proteomes" id="UP000435910"/>
    </source>
</evidence>
<evidence type="ECO:0000313" key="13">
    <source>
        <dbReference type="Proteomes" id="UP000595038"/>
    </source>
</evidence>
<dbReference type="GeneID" id="92861271"/>
<sequence length="650" mass="72338">MGEKAVWQPDPEFVKTTRLFQWMTALGFSDYDDFLKASTNDIAWFWEEAEKALGISWYKRYSQTLNLDKGIKWPQWFTGGRLNAVYNAVEKWARRPDTAGRTALIWESEDGKTEQITYSSLHQQVARAAAGFKKQGISKGDVIAIYMPMIPETVIAMLAAAKIGAVFSPVFSGYGAHAAAARLTAAGAKILVTADAFLRRGKKVCMKKEADKAADRSPTVQKVVVCKLHGGDQDWNYKRDIDWNELMKNEPMQNTEEMDSSDPLMLLYTSGTTGQSKGAVHTHAGFPLKAAFDAGFGMDVKQGDTFFWFTDMGWMMGPFLIFGGLINGAAVLLFDGAPDYPAPDRLWELVSRHRVTHLGVSPTLIRSLMQHGEDFLYQYNLNSLKAIGSTGEPWNYEPWMWLFRHVGKERIPIFNYSGGTEISGGILGNVLLRPITPMTFNSPLPGMAANVFNEKGEEVVNEVGELVLTKPWVGMTNGFWKEPSRYEEAYWSRWTDVWVHGDWAKRDENGYWTISGRSDDVINAAGKRIGPAEIESVLVGHPAVAEAGVIGVPDKLKGQAAVCFVVLRQSEKPSEELKDDLLNLASDAIGKAVKPKAVYFVSGLPKTRNAKVMRRLIRAAYMNEPAGDLSTLENRETYDEIAGLSVRKNL</sequence>
<protein>
    <recommendedName>
        <fullName evidence="2">acetate--CoA ligase</fullName>
        <ecNumber evidence="2">6.2.1.1</ecNumber>
    </recommendedName>
</protein>
<name>A0A1Y0YP96_BACLI</name>
<keyword evidence="3" id="KW-0436">Ligase</keyword>
<comment type="similarity">
    <text evidence="1">Belongs to the ATP-dependent AMP-binding enzyme family.</text>
</comment>
<dbReference type="InterPro" id="IPR032387">
    <property type="entry name" value="ACAS_N"/>
</dbReference>
<keyword evidence="6" id="KW-0007">Acetylation</keyword>
<reference evidence="11 12" key="1">
    <citation type="submission" date="2019-06" db="EMBL/GenBank/DDBJ databases">
        <title>Genome sequence analysis of &gt;100 Bacillus licheniformis strains suggests intrinsic resistance to this species.</title>
        <authorList>
            <person name="Wels M."/>
            <person name="Siezen R.J."/>
            <person name="Johansen E."/>
            <person name="Stuer-Lauridsen B."/>
            <person name="Bjerre K."/>
            <person name="Nielsen B.K.K."/>
        </authorList>
    </citation>
    <scope>NUCLEOTIDE SEQUENCE [LARGE SCALE GENOMIC DNA]</scope>
    <source>
        <strain evidence="11 12">BAC-16736</strain>
    </source>
</reference>
<dbReference type="InterPro" id="IPR025110">
    <property type="entry name" value="AMP-bd_C"/>
</dbReference>
<proteinExistence type="inferred from homology"/>
<dbReference type="OMA" id="AIKASWP"/>
<dbReference type="Gene3D" id="3.30.300.30">
    <property type="match status" value="1"/>
</dbReference>
<dbReference type="EC" id="6.2.1.1" evidence="2"/>
<dbReference type="Pfam" id="PF00501">
    <property type="entry name" value="AMP-binding"/>
    <property type="match status" value="1"/>
</dbReference>
<dbReference type="EMBL" id="NILC01000029">
    <property type="protein sequence ID" value="TWL22412.1"/>
    <property type="molecule type" value="Genomic_DNA"/>
</dbReference>
<evidence type="ECO:0000259" key="9">
    <source>
        <dbReference type="Pfam" id="PF16177"/>
    </source>
</evidence>
<organism evidence="11 12">
    <name type="scientific">Bacillus licheniformis</name>
    <dbReference type="NCBI Taxonomy" id="1402"/>
    <lineage>
        <taxon>Bacteria</taxon>
        <taxon>Bacillati</taxon>
        <taxon>Bacillota</taxon>
        <taxon>Bacilli</taxon>
        <taxon>Bacillales</taxon>
        <taxon>Bacillaceae</taxon>
        <taxon>Bacillus</taxon>
    </lineage>
</organism>
<dbReference type="InterPro" id="IPR045851">
    <property type="entry name" value="AMP-bd_C_sf"/>
</dbReference>
<dbReference type="PANTHER" id="PTHR24095:SF14">
    <property type="entry name" value="ACETYL-COENZYME A SYNTHETASE 1"/>
    <property type="match status" value="1"/>
</dbReference>
<dbReference type="RefSeq" id="WP_003182446.1">
    <property type="nucleotide sequence ID" value="NZ_BEXU01000031.1"/>
</dbReference>
<reference evidence="10 13" key="2">
    <citation type="submission" date="2020-12" db="EMBL/GenBank/DDBJ databases">
        <title>FDA dAtabase for Regulatory Grade micrObial Sequences (FDA-ARGOS): Supporting development and validation of Infectious Disease Dx tests.</title>
        <authorList>
            <person name="Nelson B."/>
            <person name="Plummer A."/>
            <person name="Tallon L."/>
            <person name="Sadzewicz L."/>
            <person name="Zhao X."/>
            <person name="Boylan J."/>
            <person name="Ott S."/>
            <person name="Bowen H."/>
            <person name="Vavikolanu K."/>
            <person name="Mehta A."/>
            <person name="Aluvathingal J."/>
            <person name="Nadendla S."/>
            <person name="Myers T."/>
            <person name="Yan Y."/>
            <person name="Sichtig H."/>
        </authorList>
    </citation>
    <scope>NUCLEOTIDE SEQUENCE [LARGE SCALE GENOMIC DNA]</scope>
    <source>
        <strain evidence="10 13">FDAARGOS_923</strain>
    </source>
</reference>
<evidence type="ECO:0000256" key="5">
    <source>
        <dbReference type="ARBA" id="ARBA00022840"/>
    </source>
</evidence>
<dbReference type="EMBL" id="CP065647">
    <property type="protein sequence ID" value="QPR71334.1"/>
    <property type="molecule type" value="Genomic_DNA"/>
</dbReference>
<dbReference type="InterPro" id="IPR000873">
    <property type="entry name" value="AMP-dep_synth/lig_dom"/>
</dbReference>
<evidence type="ECO:0000256" key="6">
    <source>
        <dbReference type="ARBA" id="ARBA00022990"/>
    </source>
</evidence>
<evidence type="ECO:0000256" key="3">
    <source>
        <dbReference type="ARBA" id="ARBA00022598"/>
    </source>
</evidence>
<dbReference type="Pfam" id="PF16177">
    <property type="entry name" value="ACAS_N"/>
    <property type="match status" value="1"/>
</dbReference>
<gene>
    <name evidence="11" type="ORF">CHCC16736_3881</name>
    <name evidence="10" type="ORF">I6G80_16005</name>
</gene>
<dbReference type="GO" id="GO:0005524">
    <property type="term" value="F:ATP binding"/>
    <property type="evidence" value="ECO:0007669"/>
    <property type="project" value="UniProtKB-KW"/>
</dbReference>
<feature type="domain" description="AMP-binding enzyme C-terminal" evidence="8">
    <location>
        <begin position="533"/>
        <end position="611"/>
    </location>
</feature>
<dbReference type="Gene3D" id="3.40.50.12780">
    <property type="entry name" value="N-terminal domain of ligase-like"/>
    <property type="match status" value="1"/>
</dbReference>
<accession>A0A1Y0YP96</accession>
<dbReference type="PANTHER" id="PTHR24095">
    <property type="entry name" value="ACETYL-COENZYME A SYNTHETASE"/>
    <property type="match status" value="1"/>
</dbReference>
<evidence type="ECO:0000256" key="2">
    <source>
        <dbReference type="ARBA" id="ARBA00013275"/>
    </source>
</evidence>
<dbReference type="PROSITE" id="PS00455">
    <property type="entry name" value="AMP_BINDING"/>
    <property type="match status" value="1"/>
</dbReference>
<evidence type="ECO:0000256" key="1">
    <source>
        <dbReference type="ARBA" id="ARBA00006432"/>
    </source>
</evidence>
<dbReference type="Pfam" id="PF13193">
    <property type="entry name" value="AMP-binding_C"/>
    <property type="match status" value="1"/>
</dbReference>
<evidence type="ECO:0000313" key="10">
    <source>
        <dbReference type="EMBL" id="QPR71334.1"/>
    </source>
</evidence>
<dbReference type="InterPro" id="IPR020845">
    <property type="entry name" value="AMP-binding_CS"/>
</dbReference>
<evidence type="ECO:0000259" key="8">
    <source>
        <dbReference type="Pfam" id="PF13193"/>
    </source>
</evidence>
<dbReference type="Proteomes" id="UP000435910">
    <property type="component" value="Unassembled WGS sequence"/>
</dbReference>
<evidence type="ECO:0000256" key="4">
    <source>
        <dbReference type="ARBA" id="ARBA00022741"/>
    </source>
</evidence>
<dbReference type="InterPro" id="IPR042099">
    <property type="entry name" value="ANL_N_sf"/>
</dbReference>
<feature type="domain" description="AMP-dependent synthetase/ligase" evidence="7">
    <location>
        <begin position="98"/>
        <end position="478"/>
    </location>
</feature>
<dbReference type="Proteomes" id="UP000595038">
    <property type="component" value="Chromosome"/>
</dbReference>
<dbReference type="GO" id="GO:0003987">
    <property type="term" value="F:acetate-CoA ligase activity"/>
    <property type="evidence" value="ECO:0007669"/>
    <property type="project" value="UniProtKB-EC"/>
</dbReference>
<evidence type="ECO:0000313" key="11">
    <source>
        <dbReference type="EMBL" id="TWL22412.1"/>
    </source>
</evidence>
<feature type="domain" description="Acetyl-coenzyme A synthetase N-terminal" evidence="9">
    <location>
        <begin position="31"/>
        <end position="88"/>
    </location>
</feature>
<dbReference type="AlphaFoldDB" id="A0A1Y0YP96"/>